<accession>A0ACB0IYX9</accession>
<comment type="caution">
    <text evidence="1">The sequence shown here is derived from an EMBL/GenBank/DDBJ whole genome shotgun (WGS) entry which is preliminary data.</text>
</comment>
<reference evidence="1" key="1">
    <citation type="submission" date="2023-10" db="EMBL/GenBank/DDBJ databases">
        <authorList>
            <person name="Rodriguez Cubillos JULIANA M."/>
            <person name="De Vega J."/>
        </authorList>
    </citation>
    <scope>NUCLEOTIDE SEQUENCE</scope>
</reference>
<evidence type="ECO:0000313" key="2">
    <source>
        <dbReference type="Proteomes" id="UP001177021"/>
    </source>
</evidence>
<keyword evidence="2" id="KW-1185">Reference proteome</keyword>
<organism evidence="1 2">
    <name type="scientific">Trifolium pratense</name>
    <name type="common">Red clover</name>
    <dbReference type="NCBI Taxonomy" id="57577"/>
    <lineage>
        <taxon>Eukaryota</taxon>
        <taxon>Viridiplantae</taxon>
        <taxon>Streptophyta</taxon>
        <taxon>Embryophyta</taxon>
        <taxon>Tracheophyta</taxon>
        <taxon>Spermatophyta</taxon>
        <taxon>Magnoliopsida</taxon>
        <taxon>eudicotyledons</taxon>
        <taxon>Gunneridae</taxon>
        <taxon>Pentapetalae</taxon>
        <taxon>rosids</taxon>
        <taxon>fabids</taxon>
        <taxon>Fabales</taxon>
        <taxon>Fabaceae</taxon>
        <taxon>Papilionoideae</taxon>
        <taxon>50 kb inversion clade</taxon>
        <taxon>NPAAA clade</taxon>
        <taxon>Hologalegina</taxon>
        <taxon>IRL clade</taxon>
        <taxon>Trifolieae</taxon>
        <taxon>Trifolium</taxon>
    </lineage>
</organism>
<proteinExistence type="predicted"/>
<dbReference type="Proteomes" id="UP001177021">
    <property type="component" value="Unassembled WGS sequence"/>
</dbReference>
<dbReference type="EMBL" id="CASHSV030000013">
    <property type="protein sequence ID" value="CAJ2637066.1"/>
    <property type="molecule type" value="Genomic_DNA"/>
</dbReference>
<evidence type="ECO:0000313" key="1">
    <source>
        <dbReference type="EMBL" id="CAJ2637066.1"/>
    </source>
</evidence>
<protein>
    <submittedName>
        <fullName evidence="1">Uncharacterized protein</fullName>
    </submittedName>
</protein>
<sequence>MASESQMEGSDDFGEGFDQESLLATQYYTPHPKQILPKSGLQPVNLDFSPSSGGVSSATSVKEEGSRSPSSSSSDSEPESFIKSVIHYQGTPVNTDGEQSPEGKLKEDLPDTERPSQFVGEGENRSYDELLKKFIKNEEELRVSNFKLQLSEEEIIKLKNQIEKSEGQLDNARKELTLNKEELEYEKGQVLELQKQTAELETHVPDCCYKIANLVEELEVANEHLKISNNEVARLRNELESRSSETHQLQGHLRVTQENVVKLESWLDSERNKVRELEDTIAWFKANETNHELEVQRMKAEMLDVQEQFSFERDQLHSEIVSLSEMKIDLTSRLEEWECRCNLLEKKLRQCETENLEQEELYATQQMVMQGEISSLKEELSQRRHEVEAVNKEFDKHKQKFDMLMTEKDEANAKMDRLKAEISLRDDQIANTERELLQQHTQQAGLTAESEARLYLLNVLKLKVEELEKEVTRQNVVISDRDEEKREAIRQLCFSIDHYRSGYKELLQAFTGHRRRTVIAS</sequence>
<name>A0ACB0IYX9_TRIPR</name>
<gene>
    <name evidence="1" type="ORF">MILVUS5_LOCUS7467</name>
</gene>